<evidence type="ECO:0000313" key="2">
    <source>
        <dbReference type="Proteomes" id="UP001211006"/>
    </source>
</evidence>
<dbReference type="InterPro" id="IPR005564">
    <property type="entry name" value="Major_capsid_GpE"/>
</dbReference>
<comment type="caution">
    <text evidence="1">The sequence shown here is derived from an EMBL/GenBank/DDBJ whole genome shotgun (WGS) entry which is preliminary data.</text>
</comment>
<gene>
    <name evidence="1" type="ORF">PND83_04385</name>
</gene>
<proteinExistence type="predicted"/>
<sequence>MAIDIYKTKTMLAAVRQMSPVTSFLRDRYFPTGSGDMFPTEEVLVEYKDASGNKLAPVVLPRKGSISVEREGYSTHKMVPPLVAPSRPLTIDDLNKKGFGENLFSDRTPAERQAEILLQDLKDFDEMHTNREEYIAAKCMFENGYVLRQYADKYGEGEYVEYVMKFYDEGSNPAVYTPGVKWNESTSDKVSDLYQMIRMLTTVGNNATDVLLGADAAEALLDDEKLQKLLDLNNYRIGQIDPVTLPNGAARLGRLNIRGRMIDLLTYDGTYVDEEDGKVKPYVPEKQICVTAPNAGRGLYGAVSQIEQSDNMWHTYMGRRVPRHWTEKNARELTVSARPLFTPRTKNPFISATVLGE</sequence>
<name>A0AAW6C046_FLAPL</name>
<accession>A0AAW6C046</accession>
<evidence type="ECO:0000313" key="1">
    <source>
        <dbReference type="EMBL" id="MDB7905209.1"/>
    </source>
</evidence>
<dbReference type="Proteomes" id="UP001211006">
    <property type="component" value="Unassembled WGS sequence"/>
</dbReference>
<protein>
    <submittedName>
        <fullName evidence="1">Major capsid protein</fullName>
    </submittedName>
</protein>
<dbReference type="EMBL" id="JAQLWO010000003">
    <property type="protein sequence ID" value="MDB7905209.1"/>
    <property type="molecule type" value="Genomic_DNA"/>
</dbReference>
<dbReference type="AlphaFoldDB" id="A0AAW6C046"/>
<dbReference type="RefSeq" id="WP_196033262.1">
    <property type="nucleotide sequence ID" value="NZ_JADPFI010000216.1"/>
</dbReference>
<dbReference type="Gene3D" id="3.30.1930.10">
    <property type="entry name" value="capsid protein of prophage domain"/>
    <property type="match status" value="1"/>
</dbReference>
<organism evidence="1 2">
    <name type="scientific">Flavonifractor plautii</name>
    <name type="common">Fusobacterium plautii</name>
    <dbReference type="NCBI Taxonomy" id="292800"/>
    <lineage>
        <taxon>Bacteria</taxon>
        <taxon>Bacillati</taxon>
        <taxon>Bacillota</taxon>
        <taxon>Clostridia</taxon>
        <taxon>Eubacteriales</taxon>
        <taxon>Oscillospiraceae</taxon>
        <taxon>Flavonifractor</taxon>
    </lineage>
</organism>
<dbReference type="Pfam" id="PF03864">
    <property type="entry name" value="Phage_cap_E"/>
    <property type="match status" value="1"/>
</dbReference>
<reference evidence="1" key="1">
    <citation type="submission" date="2023-01" db="EMBL/GenBank/DDBJ databases">
        <title>Human gut microbiome strain richness.</title>
        <authorList>
            <person name="Chen-Liaw A."/>
        </authorList>
    </citation>
    <scope>NUCLEOTIDE SEQUENCE</scope>
    <source>
        <strain evidence="1">2225st1_A6_2225SCRN_200828</strain>
    </source>
</reference>
<dbReference type="Gene3D" id="3.15.30.10">
    <property type="entry name" value="putative capsid protein of prophage domain like"/>
    <property type="match status" value="1"/>
</dbReference>